<evidence type="ECO:0000256" key="5">
    <source>
        <dbReference type="RuleBase" id="RU003465"/>
    </source>
</evidence>
<feature type="non-terminal residue" evidence="8">
    <location>
        <position position="1"/>
    </location>
</feature>
<evidence type="ECO:0000256" key="1">
    <source>
        <dbReference type="ARBA" id="ARBA00004170"/>
    </source>
</evidence>
<dbReference type="Pfam" id="PF00481">
    <property type="entry name" value="PP2C"/>
    <property type="match status" value="1"/>
</dbReference>
<dbReference type="InterPro" id="IPR021067">
    <property type="entry name" value="Glycosyltransferase"/>
</dbReference>
<dbReference type="InterPro" id="IPR001932">
    <property type="entry name" value="PPM-type_phosphatase-like_dom"/>
</dbReference>
<evidence type="ECO:0000256" key="2">
    <source>
        <dbReference type="ARBA" id="ARBA00022723"/>
    </source>
</evidence>
<name>A0A1W0A121_9STRA</name>
<organism evidence="8 9">
    <name type="scientific">Thraustotheca clavata</name>
    <dbReference type="NCBI Taxonomy" id="74557"/>
    <lineage>
        <taxon>Eukaryota</taxon>
        <taxon>Sar</taxon>
        <taxon>Stramenopiles</taxon>
        <taxon>Oomycota</taxon>
        <taxon>Saprolegniomycetes</taxon>
        <taxon>Saprolegniales</taxon>
        <taxon>Achlyaceae</taxon>
        <taxon>Thraustotheca</taxon>
    </lineage>
</organism>
<dbReference type="PROSITE" id="PS51746">
    <property type="entry name" value="PPM_2"/>
    <property type="match status" value="1"/>
</dbReference>
<dbReference type="EMBL" id="JNBS01000706">
    <property type="protein sequence ID" value="OQS03966.1"/>
    <property type="molecule type" value="Genomic_DNA"/>
</dbReference>
<gene>
    <name evidence="8" type="ORF">THRCLA_03754</name>
</gene>
<dbReference type="PROSITE" id="PS01032">
    <property type="entry name" value="PPM_1"/>
    <property type="match status" value="1"/>
</dbReference>
<accession>A0A1W0A121</accession>
<dbReference type="STRING" id="74557.A0A1W0A121"/>
<evidence type="ECO:0000256" key="4">
    <source>
        <dbReference type="ARBA" id="ARBA00022912"/>
    </source>
</evidence>
<keyword evidence="8" id="KW-0808">Transferase</keyword>
<keyword evidence="9" id="KW-1185">Reference proteome</keyword>
<dbReference type="CDD" id="cd00143">
    <property type="entry name" value="PP2Cc"/>
    <property type="match status" value="1"/>
</dbReference>
<comment type="similarity">
    <text evidence="5">Belongs to the PP2C family.</text>
</comment>
<dbReference type="GO" id="GO:0016020">
    <property type="term" value="C:membrane"/>
    <property type="evidence" value="ECO:0007669"/>
    <property type="project" value="UniProtKB-SubCell"/>
</dbReference>
<dbReference type="PANTHER" id="PTHR34496:SF6">
    <property type="entry name" value="GLYCOSYLTRANSFERASE 2-LIKE DOMAIN-CONTAINING PROTEIN"/>
    <property type="match status" value="1"/>
</dbReference>
<dbReference type="GO" id="GO:0016740">
    <property type="term" value="F:transferase activity"/>
    <property type="evidence" value="ECO:0007669"/>
    <property type="project" value="UniProtKB-KW"/>
</dbReference>
<comment type="caution">
    <text evidence="8">The sequence shown here is derived from an EMBL/GenBank/DDBJ whole genome shotgun (WGS) entry which is preliminary data.</text>
</comment>
<feature type="domain" description="PPM-type phosphatase" evidence="7">
    <location>
        <begin position="562"/>
        <end position="871"/>
    </location>
</feature>
<dbReference type="GO" id="GO:0004721">
    <property type="term" value="F:phosphoprotein phosphatase activity"/>
    <property type="evidence" value="ECO:0007669"/>
    <property type="project" value="UniProtKB-KW"/>
</dbReference>
<proteinExistence type="inferred from homology"/>
<evidence type="ECO:0000313" key="9">
    <source>
        <dbReference type="Proteomes" id="UP000243217"/>
    </source>
</evidence>
<evidence type="ECO:0000256" key="3">
    <source>
        <dbReference type="ARBA" id="ARBA00022801"/>
    </source>
</evidence>
<keyword evidence="2" id="KW-0479">Metal-binding</keyword>
<evidence type="ECO:0000259" key="7">
    <source>
        <dbReference type="PROSITE" id="PS51746"/>
    </source>
</evidence>
<dbReference type="Pfam" id="PF11397">
    <property type="entry name" value="GlcNAc"/>
    <property type="match status" value="2"/>
</dbReference>
<dbReference type="InterPro" id="IPR036457">
    <property type="entry name" value="PPM-type-like_dom_sf"/>
</dbReference>
<dbReference type="Proteomes" id="UP000243217">
    <property type="component" value="Unassembled WGS sequence"/>
</dbReference>
<keyword evidence="6" id="KW-0175">Coiled coil</keyword>
<dbReference type="SMART" id="SM00332">
    <property type="entry name" value="PP2Cc"/>
    <property type="match status" value="1"/>
</dbReference>
<evidence type="ECO:0000313" key="8">
    <source>
        <dbReference type="EMBL" id="OQS03966.1"/>
    </source>
</evidence>
<dbReference type="AlphaFoldDB" id="A0A1W0A121"/>
<protein>
    <submittedName>
        <fullName evidence="8">GlcNac transferase</fullName>
    </submittedName>
</protein>
<keyword evidence="3 5" id="KW-0378">Hydrolase</keyword>
<evidence type="ECO:0000256" key="6">
    <source>
        <dbReference type="SAM" id="Coils"/>
    </source>
</evidence>
<comment type="subcellular location">
    <subcellularLocation>
        <location evidence="1">Membrane</location>
        <topology evidence="1">Peripheral membrane protein</topology>
    </subcellularLocation>
</comment>
<dbReference type="PANTHER" id="PTHR34496">
    <property type="entry name" value="GLCNAC TRANSFERASE-RELATED"/>
    <property type="match status" value="1"/>
</dbReference>
<feature type="coiled-coil region" evidence="6">
    <location>
        <begin position="414"/>
        <end position="441"/>
    </location>
</feature>
<reference evidence="8 9" key="1">
    <citation type="journal article" date="2014" name="Genome Biol. Evol.">
        <title>The secreted proteins of Achlya hypogyna and Thraustotheca clavata identify the ancestral oomycete secretome and reveal gene acquisitions by horizontal gene transfer.</title>
        <authorList>
            <person name="Misner I."/>
            <person name="Blouin N."/>
            <person name="Leonard G."/>
            <person name="Richards T.A."/>
            <person name="Lane C.E."/>
        </authorList>
    </citation>
    <scope>NUCLEOTIDE SEQUENCE [LARGE SCALE GENOMIC DNA]</scope>
    <source>
        <strain evidence="8 9">ATCC 34112</strain>
    </source>
</reference>
<sequence>ADWQAHLRPPSPRISNHPDIFIGIAAYRDGFKCGFTLWTAFSRAKKPERVFFGIVDQTIPGDLICLEEYCRRAKETWPNEECKYKENIKIDPRDAMKSKGPIIARYQQQQLIGNQEFCMELDAHSQFLNDWDVEIIKEWARTDNEMAVLSNYPLPYSYISEGGKIPTHYSSHLASYLKRGHEWDIPVIGGYLLIDDSEHPQMSSLWGGCLSFSKCHAEKRAPMDKYMNWIFWGEEYLRSMQLWTHGYDIYSPSRHGVVVFHNWTNDPKKHRFWDNDTMFAEKPREEAKAYNRLRVVLTLPFQGEVDTRELHKYGPGRVRSIGQFLNFSGISNSNSSYDVWPTEQRRWVPYSVPDEVEELLPGWKLHDVKKSVNEEVKAVPVSTADVVIRNELQQLRATLDAESKKHATNAEKLLTKLEVDRAGNEKMLQQLRLEIAKLRSAESSNPAFTIMPALALIISRTSMASSSSDGVKKAISRRRINSTMITKEQAKETWVDQIAHYIPCLDRVRLQLRRLLSSSVQHHSTVNTSIPSFISPLQLNPHLIDIKFSDAVVTFSAAEANYSGAASIRGIRNYNEDTYRIITNLEKYRAGLVVAHPDKAQSPTELVNFFAKSSIFDSEDVLKEKYADWFIPTEIPKDSKDECTQFYGVYDGHAGRRCSAIIARALPLCLLACDNEFQKDLTQCLKTGCLDLDKQFLDLAAAQGLKDGSTAITVVIRNNKVYVANIGDCRAIMVSFEPITMVSKVRALSTDQKPHSPSEKCRIEAAGGIVLNIHGINRVNGLLAVARAFGDLGLKRYIIAEPDVTVHCLQENDAFIVIATDGLWDVFSNEAVGCFVKAYLGMPLDSLALKLTKMAVELGSTDNITAIVVNVRRIKGVDC</sequence>
<dbReference type="InterPro" id="IPR000222">
    <property type="entry name" value="PP2C_BS"/>
</dbReference>
<dbReference type="SUPFAM" id="SSF81606">
    <property type="entry name" value="PP2C-like"/>
    <property type="match status" value="1"/>
</dbReference>
<dbReference type="GO" id="GO:0046872">
    <property type="term" value="F:metal ion binding"/>
    <property type="evidence" value="ECO:0007669"/>
    <property type="project" value="UniProtKB-KW"/>
</dbReference>
<dbReference type="OrthoDB" id="416093at2759"/>
<keyword evidence="4 5" id="KW-0904">Protein phosphatase</keyword>
<dbReference type="Gene3D" id="3.60.40.10">
    <property type="entry name" value="PPM-type phosphatase domain"/>
    <property type="match status" value="1"/>
</dbReference>